<dbReference type="RefSeq" id="WP_022091586.1">
    <property type="nucleotide sequence ID" value="NZ_CYXY01000005.1"/>
</dbReference>
<dbReference type="SUPFAM" id="SSF53244">
    <property type="entry name" value="MurD-like peptide ligases, peptide-binding domain"/>
    <property type="match status" value="1"/>
</dbReference>
<evidence type="ECO:0000256" key="9">
    <source>
        <dbReference type="ARBA" id="ARBA00023316"/>
    </source>
</evidence>
<dbReference type="InterPro" id="IPR036615">
    <property type="entry name" value="Mur_ligase_C_dom_sf"/>
</dbReference>
<keyword evidence="2 10" id="KW-0436">Ligase</keyword>
<dbReference type="Pfam" id="PF02875">
    <property type="entry name" value="Mur_ligase_C"/>
    <property type="match status" value="1"/>
</dbReference>
<dbReference type="GO" id="GO:0047480">
    <property type="term" value="F:UDP-N-acetylmuramoyl-tripeptide-D-alanyl-D-alanine ligase activity"/>
    <property type="evidence" value="ECO:0007669"/>
    <property type="project" value="UniProtKB-UniRule"/>
</dbReference>
<evidence type="ECO:0000313" key="15">
    <source>
        <dbReference type="Proteomes" id="UP000095553"/>
    </source>
</evidence>
<protein>
    <recommendedName>
        <fullName evidence="10 11">UDP-N-acetylmuramoyl-tripeptide--D-alanyl-D-alanine ligase</fullName>
        <ecNumber evidence="10 11">6.3.2.10</ecNumber>
    </recommendedName>
    <alternativeName>
        <fullName evidence="10">D-alanyl-D-alanine-adding enzyme</fullName>
    </alternativeName>
</protein>
<organism evidence="14 15">
    <name type="scientific">Anaerostipes hadrus</name>
    <dbReference type="NCBI Taxonomy" id="649756"/>
    <lineage>
        <taxon>Bacteria</taxon>
        <taxon>Bacillati</taxon>
        <taxon>Bacillota</taxon>
        <taxon>Clostridia</taxon>
        <taxon>Lachnospirales</taxon>
        <taxon>Lachnospiraceae</taxon>
        <taxon>Anaerostipes</taxon>
    </lineage>
</organism>
<dbReference type="GO" id="GO:0008360">
    <property type="term" value="P:regulation of cell shape"/>
    <property type="evidence" value="ECO:0007669"/>
    <property type="project" value="UniProtKB-KW"/>
</dbReference>
<accession>A0A173S4J4</accession>
<comment type="subcellular location">
    <subcellularLocation>
        <location evidence="10 11">Cytoplasm</location>
    </subcellularLocation>
</comment>
<dbReference type="GO" id="GO:0009252">
    <property type="term" value="P:peptidoglycan biosynthetic process"/>
    <property type="evidence" value="ECO:0007669"/>
    <property type="project" value="UniProtKB-UniRule"/>
</dbReference>
<keyword evidence="9 10" id="KW-0961">Cell wall biogenesis/degradation</keyword>
<dbReference type="Gene3D" id="3.40.1390.10">
    <property type="entry name" value="MurE/MurF, N-terminal domain"/>
    <property type="match status" value="1"/>
</dbReference>
<evidence type="ECO:0000256" key="5">
    <source>
        <dbReference type="ARBA" id="ARBA00022840"/>
    </source>
</evidence>
<evidence type="ECO:0000256" key="6">
    <source>
        <dbReference type="ARBA" id="ARBA00022960"/>
    </source>
</evidence>
<dbReference type="EC" id="6.3.2.10" evidence="10 11"/>
<evidence type="ECO:0000256" key="3">
    <source>
        <dbReference type="ARBA" id="ARBA00022618"/>
    </source>
</evidence>
<dbReference type="InterPro" id="IPR005863">
    <property type="entry name" value="UDP-N-AcMur_synth"/>
</dbReference>
<dbReference type="InterPro" id="IPR051046">
    <property type="entry name" value="MurCDEF_CellWall_CoF430Synth"/>
</dbReference>
<evidence type="ECO:0000259" key="12">
    <source>
        <dbReference type="Pfam" id="PF02875"/>
    </source>
</evidence>
<dbReference type="Pfam" id="PF08245">
    <property type="entry name" value="Mur_ligase_M"/>
    <property type="match status" value="1"/>
</dbReference>
<dbReference type="InterPro" id="IPR013221">
    <property type="entry name" value="Mur_ligase_cen"/>
</dbReference>
<feature type="domain" description="Mur ligase central" evidence="13">
    <location>
        <begin position="108"/>
        <end position="293"/>
    </location>
</feature>
<dbReference type="SUPFAM" id="SSF63418">
    <property type="entry name" value="MurE/MurF N-terminal domain"/>
    <property type="match status" value="1"/>
</dbReference>
<evidence type="ECO:0000259" key="13">
    <source>
        <dbReference type="Pfam" id="PF08245"/>
    </source>
</evidence>
<sequence length="452" mass="49854">MENITIQDILEATDGTLLCGDPSMKIDHLSTNSMEIGPNTLFVPIIGERVDAHIFIPNALKEGGACLTQEHTEASGNAPYIKVPDTLTAMQQIAAYYRNKMSLPIIGVTGSVGKTTTREMIAHVLKGKYKVFETIGNQNSQVGVPLTLDHLTSEDEIGVLEMGMSEKGQITTLGNIIHPNVGVVTNVGVSHIEMMGSRDNICIEKLDIQNGLPEDGVLFLNGDNDMIRKHIDYVKKPYEFYGFADDCTYRAEKIREKGGQTLFEFHYGDMKEPITLNVLGKHNVSNALAAIAIGLRYDVPMSAIKAQLSTFSGQRQNIIHVNDYILIDDAYNASPDSMKASLSILSEFKTRGRKIAVLSDMLELGPDSPEYHKEVGHFIATTKVTDLFITGELSRHYIEEAWKENPSLHTRAFSSNGELIAFLETYLKKNDVVLIKGSNGMNLKEVSKALMA</sequence>
<reference evidence="14 15" key="1">
    <citation type="submission" date="2015-09" db="EMBL/GenBank/DDBJ databases">
        <authorList>
            <consortium name="Pathogen Informatics"/>
        </authorList>
    </citation>
    <scope>NUCLEOTIDE SEQUENCE [LARGE SCALE GENOMIC DNA]</scope>
    <source>
        <strain evidence="14 15">2789STDY5834959</strain>
    </source>
</reference>
<keyword evidence="3 10" id="KW-0132">Cell division</keyword>
<dbReference type="NCBIfam" id="TIGR01143">
    <property type="entry name" value="murF"/>
    <property type="match status" value="1"/>
</dbReference>
<evidence type="ECO:0000256" key="8">
    <source>
        <dbReference type="ARBA" id="ARBA00023306"/>
    </source>
</evidence>
<keyword evidence="6 10" id="KW-0133">Cell shape</keyword>
<comment type="function">
    <text evidence="10 11">Involved in cell wall formation. Catalyzes the final step in the synthesis of UDP-N-acetylmuramoyl-pentapeptide, the precursor of murein.</text>
</comment>
<evidence type="ECO:0000256" key="1">
    <source>
        <dbReference type="ARBA" id="ARBA00022490"/>
    </source>
</evidence>
<dbReference type="Gene3D" id="3.90.190.20">
    <property type="entry name" value="Mur ligase, C-terminal domain"/>
    <property type="match status" value="1"/>
</dbReference>
<comment type="catalytic activity">
    <reaction evidence="10 11">
        <text>D-alanyl-D-alanine + UDP-N-acetyl-alpha-D-muramoyl-L-alanyl-gamma-D-glutamyl-meso-2,6-diaminopimelate + ATP = UDP-N-acetyl-alpha-D-muramoyl-L-alanyl-gamma-D-glutamyl-meso-2,6-diaminopimeloyl-D-alanyl-D-alanine + ADP + phosphate + H(+)</text>
        <dbReference type="Rhea" id="RHEA:28374"/>
        <dbReference type="ChEBI" id="CHEBI:15378"/>
        <dbReference type="ChEBI" id="CHEBI:30616"/>
        <dbReference type="ChEBI" id="CHEBI:43474"/>
        <dbReference type="ChEBI" id="CHEBI:57822"/>
        <dbReference type="ChEBI" id="CHEBI:61386"/>
        <dbReference type="ChEBI" id="CHEBI:83905"/>
        <dbReference type="ChEBI" id="CHEBI:456216"/>
        <dbReference type="EC" id="6.3.2.10"/>
    </reaction>
</comment>
<keyword evidence="7 10" id="KW-0573">Peptidoglycan synthesis</keyword>
<comment type="similarity">
    <text evidence="10">Belongs to the MurCDEF family. MurF subfamily.</text>
</comment>
<evidence type="ECO:0000256" key="7">
    <source>
        <dbReference type="ARBA" id="ARBA00022984"/>
    </source>
</evidence>
<dbReference type="InterPro" id="IPR035911">
    <property type="entry name" value="MurE/MurF_N"/>
</dbReference>
<dbReference type="GO" id="GO:0005737">
    <property type="term" value="C:cytoplasm"/>
    <property type="evidence" value="ECO:0007669"/>
    <property type="project" value="UniProtKB-SubCell"/>
</dbReference>
<gene>
    <name evidence="10 14" type="primary">murF</name>
    <name evidence="14" type="ORF">ERS852571_00955</name>
</gene>
<keyword evidence="1 10" id="KW-0963">Cytoplasm</keyword>
<dbReference type="UniPathway" id="UPA00219"/>
<keyword evidence="5 10" id="KW-0067">ATP-binding</keyword>
<dbReference type="Gene3D" id="3.40.1190.10">
    <property type="entry name" value="Mur-like, catalytic domain"/>
    <property type="match status" value="1"/>
</dbReference>
<comment type="pathway">
    <text evidence="10 11">Cell wall biogenesis; peptidoglycan biosynthesis.</text>
</comment>
<dbReference type="InterPro" id="IPR004101">
    <property type="entry name" value="Mur_ligase_C"/>
</dbReference>
<dbReference type="GO" id="GO:0051301">
    <property type="term" value="P:cell division"/>
    <property type="evidence" value="ECO:0007669"/>
    <property type="project" value="UniProtKB-KW"/>
</dbReference>
<proteinExistence type="inferred from homology"/>
<dbReference type="GO" id="GO:0008766">
    <property type="term" value="F:UDP-N-acetylmuramoylalanyl-D-glutamyl-2,6-diaminopimelate-D-alanyl-D-alanine ligase activity"/>
    <property type="evidence" value="ECO:0007669"/>
    <property type="project" value="RHEA"/>
</dbReference>
<dbReference type="GO" id="GO:0005524">
    <property type="term" value="F:ATP binding"/>
    <property type="evidence" value="ECO:0007669"/>
    <property type="project" value="UniProtKB-UniRule"/>
</dbReference>
<dbReference type="Proteomes" id="UP000095553">
    <property type="component" value="Unassembled WGS sequence"/>
</dbReference>
<dbReference type="PANTHER" id="PTHR43024">
    <property type="entry name" value="UDP-N-ACETYLMURAMOYL-TRIPEPTIDE--D-ALANYL-D-ALANINE LIGASE"/>
    <property type="match status" value="1"/>
</dbReference>
<name>A0A173S4J4_ANAHA</name>
<feature type="binding site" evidence="10">
    <location>
        <begin position="110"/>
        <end position="116"/>
    </location>
    <ligand>
        <name>ATP</name>
        <dbReference type="ChEBI" id="CHEBI:30616"/>
    </ligand>
</feature>
<dbReference type="EMBL" id="CYXY01000005">
    <property type="protein sequence ID" value="CUM85374.1"/>
    <property type="molecule type" value="Genomic_DNA"/>
</dbReference>
<dbReference type="AlphaFoldDB" id="A0A173S4J4"/>
<dbReference type="HAMAP" id="MF_02019">
    <property type="entry name" value="MurF"/>
    <property type="match status" value="1"/>
</dbReference>
<evidence type="ECO:0000256" key="4">
    <source>
        <dbReference type="ARBA" id="ARBA00022741"/>
    </source>
</evidence>
<evidence type="ECO:0000313" key="14">
    <source>
        <dbReference type="EMBL" id="CUM85374.1"/>
    </source>
</evidence>
<evidence type="ECO:0000256" key="11">
    <source>
        <dbReference type="RuleBase" id="RU004136"/>
    </source>
</evidence>
<dbReference type="SUPFAM" id="SSF53623">
    <property type="entry name" value="MurD-like peptide ligases, catalytic domain"/>
    <property type="match status" value="1"/>
</dbReference>
<feature type="domain" description="Mur ligase C-terminal" evidence="12">
    <location>
        <begin position="315"/>
        <end position="438"/>
    </location>
</feature>
<dbReference type="GO" id="GO:0071555">
    <property type="term" value="P:cell wall organization"/>
    <property type="evidence" value="ECO:0007669"/>
    <property type="project" value="UniProtKB-KW"/>
</dbReference>
<dbReference type="InterPro" id="IPR036565">
    <property type="entry name" value="Mur-like_cat_sf"/>
</dbReference>
<dbReference type="PANTHER" id="PTHR43024:SF1">
    <property type="entry name" value="UDP-N-ACETYLMURAMOYL-TRIPEPTIDE--D-ALANYL-D-ALANINE LIGASE"/>
    <property type="match status" value="1"/>
</dbReference>
<keyword evidence="8 10" id="KW-0131">Cell cycle</keyword>
<evidence type="ECO:0000256" key="2">
    <source>
        <dbReference type="ARBA" id="ARBA00022598"/>
    </source>
</evidence>
<evidence type="ECO:0000256" key="10">
    <source>
        <dbReference type="HAMAP-Rule" id="MF_02019"/>
    </source>
</evidence>
<keyword evidence="4 10" id="KW-0547">Nucleotide-binding</keyword>